<dbReference type="SMART" id="SM01274">
    <property type="entry name" value="malic"/>
    <property type="match status" value="1"/>
</dbReference>
<comment type="similarity">
    <text evidence="1 6">Belongs to the malic enzymes family.</text>
</comment>
<feature type="binding site" evidence="4">
    <location>
        <position position="392"/>
    </location>
    <ligand>
        <name>(S)-malate</name>
        <dbReference type="ChEBI" id="CHEBI:15589"/>
    </ligand>
</feature>
<evidence type="ECO:0000313" key="10">
    <source>
        <dbReference type="Proteomes" id="UP000187074"/>
    </source>
</evidence>
<dbReference type="InterPro" id="IPR037062">
    <property type="entry name" value="Malic_N_dom_sf"/>
</dbReference>
<dbReference type="InterPro" id="IPR036291">
    <property type="entry name" value="NAD(P)-bd_dom_sf"/>
</dbReference>
<dbReference type="Gene3D" id="3.40.50.10380">
    <property type="entry name" value="Malic enzyme, N-terminal domain"/>
    <property type="match status" value="1"/>
</dbReference>
<dbReference type="OrthoDB" id="9805787at2"/>
<keyword evidence="5 6" id="KW-0479">Metal-binding</keyword>
<evidence type="ECO:0000259" key="7">
    <source>
        <dbReference type="SMART" id="SM00919"/>
    </source>
</evidence>
<sequence length="473" mass="51246">MNTSKLGGKSVIARIEMNTEEASFGQVTAAIFEAGGDIVAIDVIQTSKHTTIRDVTITVIDTIDIDIIAERIRSMSGVQLLHLSDRTFLLHLGGKIETKLKAPIQNRDDLSRVYTPDVARVCMAIHEEPRKAFTLTVKRNTVAVISDGSAVLGLGNIGPYAAMPVMEGKSMLFKQLADVDSFPICLDTQDTEGIITAIKAIAPAFGGINLEDISSPRCFEIEQRLREELDIPVFHDDQHGTAVVLYAALINALKVVGKSVENLKVVVCGIGAAGVACSKILMSAGVKNIIGVDRLGSLTADQTYDHPIWQWYASNTNPERRSGSLQDVIQGADVFIGLSAGGILKREDVQAMAERPIVFAMANPIPEILPEEAEDITGVIATGRSDYPNQINNVLCFPGIFRGALDCRASAINEEMKLAAAEAIASTVTDKERSRHYIIPSVFNQQVVSGIRDLVIQAAIRTGVARRIPREYR</sequence>
<dbReference type="InterPro" id="IPR012302">
    <property type="entry name" value="Malic_NAD-bd"/>
</dbReference>
<dbReference type="PANTHER" id="PTHR43237:SF4">
    <property type="entry name" value="NADP-DEPENDENT MALIC ENZYME"/>
    <property type="match status" value="1"/>
</dbReference>
<dbReference type="SMART" id="SM00919">
    <property type="entry name" value="Malic_M"/>
    <property type="match status" value="1"/>
</dbReference>
<evidence type="ECO:0000256" key="3">
    <source>
        <dbReference type="PIRSR" id="PIRSR000106-1"/>
    </source>
</evidence>
<accession>A0A1R1ASH1</accession>
<dbReference type="Pfam" id="PF00390">
    <property type="entry name" value="malic"/>
    <property type="match status" value="1"/>
</dbReference>
<dbReference type="InterPro" id="IPR051674">
    <property type="entry name" value="Malate_Decarboxylase"/>
</dbReference>
<dbReference type="GO" id="GO:0004470">
    <property type="term" value="F:malic enzyme activity"/>
    <property type="evidence" value="ECO:0007669"/>
    <property type="project" value="InterPro"/>
</dbReference>
<dbReference type="PIRSF" id="PIRSF000106">
    <property type="entry name" value="ME"/>
    <property type="match status" value="1"/>
</dbReference>
<gene>
    <name evidence="9" type="ORF">BK123_30780</name>
</gene>
<comment type="caution">
    <text evidence="9">The sequence shown here is derived from an EMBL/GenBank/DDBJ whole genome shotgun (WGS) entry which is preliminary data.</text>
</comment>
<dbReference type="STRING" id="1401.BK123_30780"/>
<protein>
    <submittedName>
        <fullName evidence="9">NAD-dependent malic enzyme</fullName>
    </submittedName>
</protein>
<dbReference type="Proteomes" id="UP000187074">
    <property type="component" value="Unassembled WGS sequence"/>
</dbReference>
<dbReference type="SUPFAM" id="SSF53223">
    <property type="entry name" value="Aminoacid dehydrogenase-like, N-terminal domain"/>
    <property type="match status" value="1"/>
</dbReference>
<feature type="binding site" evidence="5">
    <location>
        <position position="237"/>
    </location>
    <ligand>
        <name>a divalent metal cation</name>
        <dbReference type="ChEBI" id="CHEBI:60240"/>
    </ligand>
</feature>
<feature type="domain" description="Malic enzyme NAD-binding" evidence="7">
    <location>
        <begin position="238"/>
        <end position="460"/>
    </location>
</feature>
<dbReference type="RefSeq" id="WP_076326154.1">
    <property type="nucleotide sequence ID" value="NZ_MRTF01000015.1"/>
</dbReference>
<dbReference type="GO" id="GO:0016616">
    <property type="term" value="F:oxidoreductase activity, acting on the CH-OH group of donors, NAD or NADP as acceptor"/>
    <property type="evidence" value="ECO:0007669"/>
    <property type="project" value="InterPro"/>
</dbReference>
<evidence type="ECO:0000256" key="6">
    <source>
        <dbReference type="RuleBase" id="RU003427"/>
    </source>
</evidence>
<feature type="active site" description="Proton acceptor" evidence="3">
    <location>
        <position position="169"/>
    </location>
</feature>
<evidence type="ECO:0000313" key="9">
    <source>
        <dbReference type="EMBL" id="OME88501.1"/>
    </source>
</evidence>
<feature type="binding site" evidence="4">
    <location>
        <position position="363"/>
    </location>
    <ligand>
        <name>(S)-malate</name>
        <dbReference type="ChEBI" id="CHEBI:15589"/>
    </ligand>
</feature>
<dbReference type="InterPro" id="IPR001891">
    <property type="entry name" value="Malic_OxRdtase"/>
</dbReference>
<comment type="cofactor">
    <cofactor evidence="5">
        <name>Mg(2+)</name>
        <dbReference type="ChEBI" id="CHEBI:18420"/>
    </cofactor>
    <cofactor evidence="5">
        <name>Mn(2+)</name>
        <dbReference type="ChEBI" id="CHEBI:29035"/>
    </cofactor>
    <text evidence="5">Divalent metal cations. Prefers magnesium or manganese.</text>
</comment>
<dbReference type="AlphaFoldDB" id="A0A1R1ASH1"/>
<feature type="active site" description="Proton donor" evidence="3">
    <location>
        <position position="114"/>
    </location>
</feature>
<dbReference type="Pfam" id="PF03949">
    <property type="entry name" value="Malic_M"/>
    <property type="match status" value="1"/>
</dbReference>
<dbReference type="SUPFAM" id="SSF51735">
    <property type="entry name" value="NAD(P)-binding Rossmann-fold domains"/>
    <property type="match status" value="1"/>
</dbReference>
<dbReference type="PRINTS" id="PR00072">
    <property type="entry name" value="MALOXRDTASE"/>
</dbReference>
<dbReference type="InterPro" id="IPR046346">
    <property type="entry name" value="Aminoacid_DH-like_N_sf"/>
</dbReference>
<evidence type="ECO:0000256" key="2">
    <source>
        <dbReference type="ARBA" id="ARBA00023002"/>
    </source>
</evidence>
<evidence type="ECO:0000256" key="5">
    <source>
        <dbReference type="PIRSR" id="PIRSR000106-3"/>
    </source>
</evidence>
<organism evidence="9 10">
    <name type="scientific">Paenibacillus lautus</name>
    <name type="common">Bacillus lautus</name>
    <dbReference type="NCBI Taxonomy" id="1401"/>
    <lineage>
        <taxon>Bacteria</taxon>
        <taxon>Bacillati</taxon>
        <taxon>Bacillota</taxon>
        <taxon>Bacilli</taxon>
        <taxon>Bacillales</taxon>
        <taxon>Paenibacillaceae</taxon>
        <taxon>Paenibacillus</taxon>
    </lineage>
</organism>
<dbReference type="InterPro" id="IPR045213">
    <property type="entry name" value="Malic_NAD-bd_bact_type"/>
</dbReference>
<dbReference type="CDD" id="cd05311">
    <property type="entry name" value="NAD_bind_2_malic_enz"/>
    <property type="match status" value="1"/>
</dbReference>
<keyword evidence="2" id="KW-0560">Oxidoreductase</keyword>
<proteinExistence type="inferred from homology"/>
<dbReference type="PANTHER" id="PTHR43237">
    <property type="entry name" value="NADP-DEPENDENT MALIC ENZYME"/>
    <property type="match status" value="1"/>
</dbReference>
<dbReference type="Gene3D" id="3.40.50.720">
    <property type="entry name" value="NAD(P)-binding Rossmann-like Domain"/>
    <property type="match status" value="1"/>
</dbReference>
<feature type="binding site" evidence="5">
    <location>
        <position position="211"/>
    </location>
    <ligand>
        <name>a divalent metal cation</name>
        <dbReference type="ChEBI" id="CHEBI:60240"/>
    </ligand>
</feature>
<feature type="binding site" evidence="5">
    <location>
        <position position="212"/>
    </location>
    <ligand>
        <name>a divalent metal cation</name>
        <dbReference type="ChEBI" id="CHEBI:60240"/>
    </ligand>
</feature>
<name>A0A1R1ASH1_PAELA</name>
<dbReference type="InterPro" id="IPR012301">
    <property type="entry name" value="Malic_N_dom"/>
</dbReference>
<dbReference type="GO" id="GO:0046872">
    <property type="term" value="F:metal ion binding"/>
    <property type="evidence" value="ECO:0007669"/>
    <property type="project" value="UniProtKB-KW"/>
</dbReference>
<dbReference type="EMBL" id="MRTF01000015">
    <property type="protein sequence ID" value="OME88501.1"/>
    <property type="molecule type" value="Genomic_DNA"/>
</dbReference>
<reference evidence="9 10" key="1">
    <citation type="submission" date="2016-11" db="EMBL/GenBank/DDBJ databases">
        <title>Paenibacillus species isolates.</title>
        <authorList>
            <person name="Beno S.M."/>
        </authorList>
    </citation>
    <scope>NUCLEOTIDE SEQUENCE [LARGE SCALE GENOMIC DNA]</scope>
    <source>
        <strain evidence="9 10">FSL F4-0100</strain>
    </source>
</reference>
<evidence type="ECO:0000256" key="4">
    <source>
        <dbReference type="PIRSR" id="PIRSR000106-2"/>
    </source>
</evidence>
<evidence type="ECO:0000259" key="8">
    <source>
        <dbReference type="SMART" id="SM01274"/>
    </source>
</evidence>
<evidence type="ECO:0000256" key="1">
    <source>
        <dbReference type="ARBA" id="ARBA00008785"/>
    </source>
</evidence>
<dbReference type="GO" id="GO:0051287">
    <property type="term" value="F:NAD binding"/>
    <property type="evidence" value="ECO:0007669"/>
    <property type="project" value="InterPro"/>
</dbReference>
<dbReference type="FunFam" id="3.40.50.720:FF:000095">
    <property type="entry name" value="NADP-dependent malic enzyme"/>
    <property type="match status" value="1"/>
</dbReference>
<feature type="domain" description="Malic enzyme N-terminal" evidence="8">
    <location>
        <begin position="93"/>
        <end position="226"/>
    </location>
</feature>